<feature type="transmembrane region" description="Helical" evidence="1">
    <location>
        <begin position="75"/>
        <end position="94"/>
    </location>
</feature>
<keyword evidence="3" id="KW-0269">Exonuclease</keyword>
<name>A0A0S7C5Y2_9BACT</name>
<dbReference type="AlphaFoldDB" id="A0A0S7C5Y2"/>
<keyword evidence="3" id="KW-0378">Hydrolase</keyword>
<keyword evidence="1" id="KW-1133">Transmembrane helix</keyword>
<keyword evidence="1" id="KW-0472">Membrane</keyword>
<organism evidence="3">
    <name type="scientific">Lentimicrobium saccharophilum</name>
    <dbReference type="NCBI Taxonomy" id="1678841"/>
    <lineage>
        <taxon>Bacteria</taxon>
        <taxon>Pseudomonadati</taxon>
        <taxon>Bacteroidota</taxon>
        <taxon>Bacteroidia</taxon>
        <taxon>Bacteroidales</taxon>
        <taxon>Lentimicrobiaceae</taxon>
        <taxon>Lentimicrobium</taxon>
    </lineage>
</organism>
<dbReference type="InterPro" id="IPR036691">
    <property type="entry name" value="Endo/exonu/phosph_ase_sf"/>
</dbReference>
<dbReference type="STRING" id="1678841.TBC1_12378"/>
<feature type="transmembrane region" description="Helical" evidence="1">
    <location>
        <begin position="12"/>
        <end position="38"/>
    </location>
</feature>
<feature type="domain" description="Endonuclease/exonuclease/phosphatase" evidence="2">
    <location>
        <begin position="280"/>
        <end position="368"/>
    </location>
</feature>
<dbReference type="InterPro" id="IPR005135">
    <property type="entry name" value="Endo/exonuclease/phosphatase"/>
</dbReference>
<dbReference type="PANTHER" id="PTHR14859:SF15">
    <property type="entry name" value="ENDONUCLEASE_EXONUCLEASE_PHOSPHATASE DOMAIN-CONTAINING PROTEIN"/>
    <property type="match status" value="1"/>
</dbReference>
<dbReference type="OrthoDB" id="635146at2"/>
<feature type="transmembrane region" description="Helical" evidence="1">
    <location>
        <begin position="44"/>
        <end position="68"/>
    </location>
</feature>
<dbReference type="PANTHER" id="PTHR14859">
    <property type="entry name" value="CALCOFLUOR WHITE HYPERSENSITIVE PROTEIN PRECURSOR"/>
    <property type="match status" value="1"/>
</dbReference>
<dbReference type="Proteomes" id="UP000053091">
    <property type="component" value="Unassembled WGS sequence"/>
</dbReference>
<accession>A0A0S7C5Y2</accession>
<sequence length="382" mass="43427">MTAVKKGRRKFPLFKGLFFTANLIVVVLFAMGYAAAYIPPDRNWIFAFAGLAFPYLALANIAFAIFWLITGKKYIALLSVSVLIISWSRLGGYYRFHTGSGRPADSTGINVMSYNVRLFDLYNWKKNKISENAARQFQLLAEQKPDLLCIQEYHAGRSGKVDICDSIIKYTGLKHKYIAHVSMDGKDKPYGIAVFSRWPLTGTGIVRFEDNPVNFCQFSDILIGQDTIRLFNVHLESIKFSREDYLFVTDLRKNQEDQEVFAENSLKILQKLKRAFISRARQSRKLSEEINSSPYPVIVCGDFNDTPSSYAYHTISGKLNDAFRTGGQGFSQTYAGALPSFRIDYILHDENRFSANSFSRIREPLSDHYPVVANLSLVLKDE</sequence>
<feature type="domain" description="Endonuclease/exonuclease/phosphatase" evidence="2">
    <location>
        <begin position="112"/>
        <end position="211"/>
    </location>
</feature>
<evidence type="ECO:0000313" key="3">
    <source>
        <dbReference type="EMBL" id="GAP44569.1"/>
    </source>
</evidence>
<keyword evidence="4" id="KW-1185">Reference proteome</keyword>
<dbReference type="CDD" id="cd09084">
    <property type="entry name" value="EEP-2"/>
    <property type="match status" value="1"/>
</dbReference>
<dbReference type="Pfam" id="PF03372">
    <property type="entry name" value="Exo_endo_phos"/>
    <property type="match status" value="2"/>
</dbReference>
<dbReference type="GO" id="GO:0004519">
    <property type="term" value="F:endonuclease activity"/>
    <property type="evidence" value="ECO:0007669"/>
    <property type="project" value="UniProtKB-KW"/>
</dbReference>
<protein>
    <submittedName>
        <fullName evidence="3">Metal-dependent hydrolase, endonuclease/exonuclease/phosphatase family</fullName>
    </submittedName>
</protein>
<dbReference type="EMBL" id="DF968183">
    <property type="protein sequence ID" value="GAP44569.1"/>
    <property type="molecule type" value="Genomic_DNA"/>
</dbReference>
<dbReference type="RefSeq" id="WP_062044085.1">
    <property type="nucleotide sequence ID" value="NZ_DF968183.1"/>
</dbReference>
<gene>
    <name evidence="3" type="ORF">TBC1_12378</name>
</gene>
<dbReference type="SUPFAM" id="SSF56219">
    <property type="entry name" value="DNase I-like"/>
    <property type="match status" value="1"/>
</dbReference>
<evidence type="ECO:0000259" key="2">
    <source>
        <dbReference type="Pfam" id="PF03372"/>
    </source>
</evidence>
<evidence type="ECO:0000256" key="1">
    <source>
        <dbReference type="SAM" id="Phobius"/>
    </source>
</evidence>
<dbReference type="GO" id="GO:0006506">
    <property type="term" value="P:GPI anchor biosynthetic process"/>
    <property type="evidence" value="ECO:0007669"/>
    <property type="project" value="TreeGrafter"/>
</dbReference>
<proteinExistence type="predicted"/>
<reference evidence="3" key="1">
    <citation type="journal article" date="2015" name="Genome Announc.">
        <title>Draft Genome Sequence of Bacteroidales Strain TBC1, a Novel Isolate from a Methanogenic Wastewater Treatment System.</title>
        <authorList>
            <person name="Tourlousse D.M."/>
            <person name="Matsuura N."/>
            <person name="Sun L."/>
            <person name="Toyonaga M."/>
            <person name="Kuroda K."/>
            <person name="Ohashi A."/>
            <person name="Cruz R."/>
            <person name="Yamaguchi T."/>
            <person name="Sekiguchi Y."/>
        </authorList>
    </citation>
    <scope>NUCLEOTIDE SEQUENCE [LARGE SCALE GENOMIC DNA]</scope>
    <source>
        <strain evidence="3">TBC1</strain>
    </source>
</reference>
<dbReference type="Gene3D" id="3.60.10.10">
    <property type="entry name" value="Endonuclease/exonuclease/phosphatase"/>
    <property type="match status" value="1"/>
</dbReference>
<keyword evidence="1" id="KW-0812">Transmembrane</keyword>
<dbReference type="InterPro" id="IPR051916">
    <property type="entry name" value="GPI-anchor_lipid_remodeler"/>
</dbReference>
<dbReference type="GO" id="GO:0016020">
    <property type="term" value="C:membrane"/>
    <property type="evidence" value="ECO:0007669"/>
    <property type="project" value="GOC"/>
</dbReference>
<evidence type="ECO:0000313" key="4">
    <source>
        <dbReference type="Proteomes" id="UP000053091"/>
    </source>
</evidence>
<keyword evidence="3" id="KW-0255">Endonuclease</keyword>
<keyword evidence="3" id="KW-0540">Nuclease</keyword>
<dbReference type="GO" id="GO:0004527">
    <property type="term" value="F:exonuclease activity"/>
    <property type="evidence" value="ECO:0007669"/>
    <property type="project" value="UniProtKB-KW"/>
</dbReference>